<keyword evidence="6 9" id="KW-0012">Acyltransferase</keyword>
<proteinExistence type="predicted"/>
<evidence type="ECO:0000256" key="2">
    <source>
        <dbReference type="ARBA" id="ARBA00012888"/>
    </source>
</evidence>
<dbReference type="Pfam" id="PF00583">
    <property type="entry name" value="Acetyltransf_1"/>
    <property type="match status" value="1"/>
</dbReference>
<evidence type="ECO:0000313" key="11">
    <source>
        <dbReference type="EMBL" id="SFJ04517.1"/>
    </source>
</evidence>
<protein>
    <recommendedName>
        <fullName evidence="3 9">Aminoglycoside N(6')-acetyltransferase type 1</fullName>
        <ecNumber evidence="2 9">2.3.1.82</ecNumber>
    </recommendedName>
    <alternativeName>
        <fullName evidence="7 9">Aminoglycoside resistance protein</fullName>
    </alternativeName>
</protein>
<evidence type="ECO:0000256" key="4">
    <source>
        <dbReference type="ARBA" id="ARBA00022679"/>
    </source>
</evidence>
<dbReference type="AlphaFoldDB" id="A0A1I3N5L9"/>
<evidence type="ECO:0000256" key="5">
    <source>
        <dbReference type="ARBA" id="ARBA00023251"/>
    </source>
</evidence>
<dbReference type="InterPro" id="IPR000182">
    <property type="entry name" value="GNAT_dom"/>
</dbReference>
<comment type="function">
    <text evidence="9">Catalyzes the transfer of an acetyl group from acetyl-CoA to the 6'-amino group of aminoglycoside molecules conferring resistance to antibiotics containing the purpurosamine ring.</text>
</comment>
<evidence type="ECO:0000256" key="1">
    <source>
        <dbReference type="ARBA" id="ARBA00011738"/>
    </source>
</evidence>
<keyword evidence="5 9" id="KW-0046">Antibiotic resistance</keyword>
<dbReference type="PROSITE" id="PS51186">
    <property type="entry name" value="GNAT"/>
    <property type="match status" value="1"/>
</dbReference>
<dbReference type="OrthoDB" id="118633at2"/>
<dbReference type="InterPro" id="IPR016181">
    <property type="entry name" value="Acyl_CoA_acyltransferase"/>
</dbReference>
<reference evidence="11 12" key="1">
    <citation type="submission" date="2016-10" db="EMBL/GenBank/DDBJ databases">
        <authorList>
            <person name="de Groot N.N."/>
        </authorList>
    </citation>
    <scope>NUCLEOTIDE SEQUENCE [LARGE SCALE GENOMIC DNA]</scope>
    <source>
        <strain evidence="11 12">LMG 23650</strain>
    </source>
</reference>
<dbReference type="GO" id="GO:0047663">
    <property type="term" value="F:aminoglycoside 6'-N-acetyltransferase activity"/>
    <property type="evidence" value="ECO:0007669"/>
    <property type="project" value="UniProtKB-EC"/>
</dbReference>
<evidence type="ECO:0000259" key="10">
    <source>
        <dbReference type="PROSITE" id="PS51186"/>
    </source>
</evidence>
<evidence type="ECO:0000256" key="3">
    <source>
        <dbReference type="ARBA" id="ARBA00017677"/>
    </source>
</evidence>
<evidence type="ECO:0000256" key="6">
    <source>
        <dbReference type="ARBA" id="ARBA00023315"/>
    </source>
</evidence>
<dbReference type="Proteomes" id="UP000199548">
    <property type="component" value="Unassembled WGS sequence"/>
</dbReference>
<dbReference type="NCBIfam" id="NF043067">
    <property type="entry name" value="AAC_6p_group_E"/>
    <property type="match status" value="1"/>
</dbReference>
<keyword evidence="4 9" id="KW-0808">Transferase</keyword>
<dbReference type="SUPFAM" id="SSF55729">
    <property type="entry name" value="Acyl-CoA N-acyltransferases (Nat)"/>
    <property type="match status" value="1"/>
</dbReference>
<name>A0A1I3N5L9_9BURK</name>
<comment type="subunit">
    <text evidence="1 9">Homodimer.</text>
</comment>
<evidence type="ECO:0000256" key="7">
    <source>
        <dbReference type="ARBA" id="ARBA00029660"/>
    </source>
</evidence>
<dbReference type="PANTHER" id="PTHR43877">
    <property type="entry name" value="AMINOALKYLPHOSPHONATE N-ACETYLTRANSFERASE-RELATED-RELATED"/>
    <property type="match status" value="1"/>
</dbReference>
<comment type="catalytic activity">
    <reaction evidence="8 9">
        <text>kanamycin B + acetyl-CoA = N(6')-acetylkanamycin B + CoA + H(+)</text>
        <dbReference type="Rhea" id="RHEA:16449"/>
        <dbReference type="ChEBI" id="CHEBI:15378"/>
        <dbReference type="ChEBI" id="CHEBI:57287"/>
        <dbReference type="ChEBI" id="CHEBI:57288"/>
        <dbReference type="ChEBI" id="CHEBI:58390"/>
        <dbReference type="ChEBI" id="CHEBI:58549"/>
        <dbReference type="EC" id="2.3.1.82"/>
    </reaction>
</comment>
<dbReference type="InterPro" id="IPR050832">
    <property type="entry name" value="Bact_Acetyltransf"/>
</dbReference>
<keyword evidence="12" id="KW-1185">Reference proteome</keyword>
<sequence length="156" mass="17380">MSVPHVSFTVRAVLPSDISAWCSLRRLLWQHVSDDDHLLEAQELLTDPHRYVAFIVLSDDNAPIGFAEAAVRRDYVNGCKTSPVLFLEGIYVVQEMRRAGIASALCAAIGQWGSDHGCMEFASDTQVGNAHAQALHRALGFEETERVVFFRKRLIP</sequence>
<dbReference type="EC" id="2.3.1.82" evidence="2 9"/>
<evidence type="ECO:0000256" key="9">
    <source>
        <dbReference type="PIRNR" id="PIRNR000452"/>
    </source>
</evidence>
<organism evidence="11 12">
    <name type="scientific">Paraburkholderia megapolitana</name>
    <dbReference type="NCBI Taxonomy" id="420953"/>
    <lineage>
        <taxon>Bacteria</taxon>
        <taxon>Pseudomonadati</taxon>
        <taxon>Pseudomonadota</taxon>
        <taxon>Betaproteobacteria</taxon>
        <taxon>Burkholderiales</taxon>
        <taxon>Burkholderiaceae</taxon>
        <taxon>Paraburkholderia</taxon>
    </lineage>
</organism>
<dbReference type="EMBL" id="FOQU01000005">
    <property type="protein sequence ID" value="SFJ04517.1"/>
    <property type="molecule type" value="Genomic_DNA"/>
</dbReference>
<dbReference type="InterPro" id="IPR024170">
    <property type="entry name" value="Aminoglycoside_N6-AcTrfrase"/>
</dbReference>
<dbReference type="PIRSF" id="PIRSF000452">
    <property type="entry name" value="6-N-acetyltransf"/>
    <property type="match status" value="1"/>
</dbReference>
<gene>
    <name evidence="11" type="ORF">SAMN05192543_105249</name>
</gene>
<dbReference type="GO" id="GO:0046677">
    <property type="term" value="P:response to antibiotic"/>
    <property type="evidence" value="ECO:0007669"/>
    <property type="project" value="UniProtKB-KW"/>
</dbReference>
<dbReference type="CDD" id="cd04301">
    <property type="entry name" value="NAT_SF"/>
    <property type="match status" value="1"/>
</dbReference>
<evidence type="ECO:0000256" key="8">
    <source>
        <dbReference type="ARBA" id="ARBA00048923"/>
    </source>
</evidence>
<evidence type="ECO:0000313" key="12">
    <source>
        <dbReference type="Proteomes" id="UP000199548"/>
    </source>
</evidence>
<dbReference type="Gene3D" id="3.40.630.30">
    <property type="match status" value="1"/>
</dbReference>
<feature type="domain" description="N-acetyltransferase" evidence="10">
    <location>
        <begin position="8"/>
        <end position="156"/>
    </location>
</feature>
<dbReference type="STRING" id="420953.SAMN05192543_105249"/>
<accession>A0A1I3N5L9</accession>